<dbReference type="EC" id="2.5.1.47" evidence="3"/>
<sequence length="301" mass="32527">MDLLALIGHTPLIDLSFLFPDQPGLKLFAKAEWTNPGGSLKDRSVKEMLCQAIESGQLHPGKTILDSSSGNAGISYAMIGAAMGYPVTIVIPGNASRERKQRLIAHGATLIETDPLEGYDQALRHVHAMFEASPEQYFFCDQYANSHNVNAHYHGTASELMKQVPQPITHFVGGVGTGGSLTGIARRLKEQDPNVKIIAIRPERWPGVEGLKPLGEPEDIVPAIFDPSLVDQWIDVSADEAKAGCLRLARHGIFVGQSSGAYLAGCTKLMAGLSEGVITTLLCDLGERYFSAGLWDHDYSC</sequence>
<comment type="cofactor">
    <cofactor evidence="1">
        <name>pyridoxal 5'-phosphate</name>
        <dbReference type="ChEBI" id="CHEBI:597326"/>
    </cofactor>
</comment>
<dbReference type="InterPro" id="IPR001926">
    <property type="entry name" value="TrpB-like_PALP"/>
</dbReference>
<evidence type="ECO:0000256" key="4">
    <source>
        <dbReference type="ARBA" id="ARBA00022898"/>
    </source>
</evidence>
<dbReference type="SUPFAM" id="SSF53686">
    <property type="entry name" value="Tryptophan synthase beta subunit-like PLP-dependent enzymes"/>
    <property type="match status" value="1"/>
</dbReference>
<comment type="catalytic activity">
    <reaction evidence="5">
        <text>O-acetyl-L-serine + hydrogen sulfide = L-cysteine + acetate</text>
        <dbReference type="Rhea" id="RHEA:14829"/>
        <dbReference type="ChEBI" id="CHEBI:29919"/>
        <dbReference type="ChEBI" id="CHEBI:30089"/>
        <dbReference type="ChEBI" id="CHEBI:35235"/>
        <dbReference type="ChEBI" id="CHEBI:58340"/>
        <dbReference type="EC" id="2.5.1.47"/>
    </reaction>
</comment>
<evidence type="ECO:0000256" key="1">
    <source>
        <dbReference type="ARBA" id="ARBA00001933"/>
    </source>
</evidence>
<keyword evidence="4" id="KW-0663">Pyridoxal phosphate</keyword>
<evidence type="ECO:0000259" key="6">
    <source>
        <dbReference type="Pfam" id="PF00291"/>
    </source>
</evidence>
<dbReference type="Gene3D" id="3.40.50.1100">
    <property type="match status" value="2"/>
</dbReference>
<evidence type="ECO:0000256" key="3">
    <source>
        <dbReference type="ARBA" id="ARBA00012681"/>
    </source>
</evidence>
<dbReference type="InterPro" id="IPR036052">
    <property type="entry name" value="TrpB-like_PALP_sf"/>
</dbReference>
<dbReference type="RefSeq" id="WP_255390395.1">
    <property type="nucleotide sequence ID" value="NZ_CP101508.1"/>
</dbReference>
<dbReference type="PANTHER" id="PTHR10314">
    <property type="entry name" value="CYSTATHIONINE BETA-SYNTHASE"/>
    <property type="match status" value="1"/>
</dbReference>
<reference evidence="7" key="1">
    <citation type="submission" date="2022-07" db="EMBL/GenBank/DDBJ databases">
        <title>Genome sequencing of Photobacterium atrarenae GJH2-4.</title>
        <authorList>
            <person name="Park S.-J."/>
        </authorList>
    </citation>
    <scope>NUCLEOTIDE SEQUENCE</scope>
    <source>
        <strain evidence="7">GJH2-4</strain>
    </source>
</reference>
<keyword evidence="8" id="KW-1185">Reference proteome</keyword>
<evidence type="ECO:0000256" key="5">
    <source>
        <dbReference type="ARBA" id="ARBA00047931"/>
    </source>
</evidence>
<evidence type="ECO:0000256" key="2">
    <source>
        <dbReference type="ARBA" id="ARBA00004962"/>
    </source>
</evidence>
<dbReference type="CDD" id="cd01561">
    <property type="entry name" value="CBS_like"/>
    <property type="match status" value="1"/>
</dbReference>
<evidence type="ECO:0000313" key="8">
    <source>
        <dbReference type="Proteomes" id="UP001057998"/>
    </source>
</evidence>
<dbReference type="Proteomes" id="UP001057998">
    <property type="component" value="Chromosome 1"/>
</dbReference>
<evidence type="ECO:0000313" key="7">
    <source>
        <dbReference type="EMBL" id="UTV29066.1"/>
    </source>
</evidence>
<dbReference type="InterPro" id="IPR050214">
    <property type="entry name" value="Cys_Synth/Cystath_Beta-Synth"/>
</dbReference>
<feature type="domain" description="Tryptophan synthase beta chain-like PALP" evidence="6">
    <location>
        <begin position="6"/>
        <end position="284"/>
    </location>
</feature>
<comment type="pathway">
    <text evidence="2">Amino-acid biosynthesis; L-cysteine biosynthesis; L-cysteine from L-serine: step 2/2.</text>
</comment>
<organism evidence="7 8">
    <name type="scientific">Photobacterium atrarenae</name>
    <dbReference type="NCBI Taxonomy" id="865757"/>
    <lineage>
        <taxon>Bacteria</taxon>
        <taxon>Pseudomonadati</taxon>
        <taxon>Pseudomonadota</taxon>
        <taxon>Gammaproteobacteria</taxon>
        <taxon>Vibrionales</taxon>
        <taxon>Vibrionaceae</taxon>
        <taxon>Photobacterium</taxon>
    </lineage>
</organism>
<dbReference type="EMBL" id="CP101508">
    <property type="protein sequence ID" value="UTV29066.1"/>
    <property type="molecule type" value="Genomic_DNA"/>
</dbReference>
<name>A0ABY5GJX7_9GAMM</name>
<dbReference type="Pfam" id="PF00291">
    <property type="entry name" value="PALP"/>
    <property type="match status" value="1"/>
</dbReference>
<accession>A0ABY5GJX7</accession>
<protein>
    <recommendedName>
        <fullName evidence="3">cysteine synthase</fullName>
        <ecNumber evidence="3">2.5.1.47</ecNumber>
    </recommendedName>
</protein>
<gene>
    <name evidence="7" type="ORF">NNL38_07520</name>
</gene>
<proteinExistence type="predicted"/>